<evidence type="ECO:0000256" key="7">
    <source>
        <dbReference type="SAM" id="SignalP"/>
    </source>
</evidence>
<dbReference type="EMBL" id="BONY01000144">
    <property type="protein sequence ID" value="GIH11577.1"/>
    <property type="molecule type" value="Genomic_DNA"/>
</dbReference>
<organism evidence="9 10">
    <name type="scientific">Rhizocola hellebori</name>
    <dbReference type="NCBI Taxonomy" id="1392758"/>
    <lineage>
        <taxon>Bacteria</taxon>
        <taxon>Bacillati</taxon>
        <taxon>Actinomycetota</taxon>
        <taxon>Actinomycetes</taxon>
        <taxon>Micromonosporales</taxon>
        <taxon>Micromonosporaceae</taxon>
        <taxon>Rhizocola</taxon>
    </lineage>
</organism>
<dbReference type="PANTHER" id="PTHR43806">
    <property type="entry name" value="PEPTIDASE S8"/>
    <property type="match status" value="1"/>
</dbReference>
<keyword evidence="3" id="KW-0378">Hydrolase</keyword>
<feature type="chain" id="PRO_5035284349" evidence="7">
    <location>
        <begin position="21"/>
        <end position="351"/>
    </location>
</feature>
<dbReference type="InterPro" id="IPR023827">
    <property type="entry name" value="Peptidase_S8_Asp-AS"/>
</dbReference>
<keyword evidence="4" id="KW-0720">Serine protease</keyword>
<dbReference type="RefSeq" id="WP_239124554.1">
    <property type="nucleotide sequence ID" value="NZ_BONY01000144.1"/>
</dbReference>
<dbReference type="PROSITE" id="PS00136">
    <property type="entry name" value="SUBTILASE_ASP"/>
    <property type="match status" value="1"/>
</dbReference>
<feature type="transmembrane region" description="Helical" evidence="6">
    <location>
        <begin position="324"/>
        <end position="345"/>
    </location>
</feature>
<dbReference type="GO" id="GO:0006508">
    <property type="term" value="P:proteolysis"/>
    <property type="evidence" value="ECO:0007669"/>
    <property type="project" value="UniProtKB-KW"/>
</dbReference>
<name>A0A8J3VME3_9ACTN</name>
<dbReference type="InterPro" id="IPR000209">
    <property type="entry name" value="Peptidase_S8/S53_dom"/>
</dbReference>
<evidence type="ECO:0000313" key="10">
    <source>
        <dbReference type="Proteomes" id="UP000612899"/>
    </source>
</evidence>
<evidence type="ECO:0000256" key="4">
    <source>
        <dbReference type="ARBA" id="ARBA00022825"/>
    </source>
</evidence>
<evidence type="ECO:0000313" key="9">
    <source>
        <dbReference type="EMBL" id="GIH11577.1"/>
    </source>
</evidence>
<keyword evidence="6" id="KW-0812">Transmembrane</keyword>
<evidence type="ECO:0000259" key="8">
    <source>
        <dbReference type="Pfam" id="PF00082"/>
    </source>
</evidence>
<comment type="similarity">
    <text evidence="1 5">Belongs to the peptidase S8 family.</text>
</comment>
<keyword evidence="6" id="KW-1133">Transmembrane helix</keyword>
<keyword evidence="10" id="KW-1185">Reference proteome</keyword>
<dbReference type="InterPro" id="IPR036852">
    <property type="entry name" value="Peptidase_S8/S53_dom_sf"/>
</dbReference>
<evidence type="ECO:0000256" key="3">
    <source>
        <dbReference type="ARBA" id="ARBA00022801"/>
    </source>
</evidence>
<dbReference type="GO" id="GO:0004252">
    <property type="term" value="F:serine-type endopeptidase activity"/>
    <property type="evidence" value="ECO:0007669"/>
    <property type="project" value="InterPro"/>
</dbReference>
<dbReference type="InterPro" id="IPR050131">
    <property type="entry name" value="Peptidase_S8_subtilisin-like"/>
</dbReference>
<dbReference type="PROSITE" id="PS51892">
    <property type="entry name" value="SUBTILASE"/>
    <property type="match status" value="1"/>
</dbReference>
<dbReference type="InterPro" id="IPR015500">
    <property type="entry name" value="Peptidase_S8_subtilisin-rel"/>
</dbReference>
<reference evidence="9" key="1">
    <citation type="submission" date="2021-01" db="EMBL/GenBank/DDBJ databases">
        <title>Whole genome shotgun sequence of Rhizocola hellebori NBRC 109834.</title>
        <authorList>
            <person name="Komaki H."/>
            <person name="Tamura T."/>
        </authorList>
    </citation>
    <scope>NUCLEOTIDE SEQUENCE</scope>
    <source>
        <strain evidence="9">NBRC 109834</strain>
    </source>
</reference>
<dbReference type="AlphaFoldDB" id="A0A8J3VME3"/>
<dbReference type="Pfam" id="PF00082">
    <property type="entry name" value="Peptidase_S8"/>
    <property type="match status" value="1"/>
</dbReference>
<evidence type="ECO:0000256" key="2">
    <source>
        <dbReference type="ARBA" id="ARBA00022670"/>
    </source>
</evidence>
<evidence type="ECO:0000256" key="5">
    <source>
        <dbReference type="PROSITE-ProRule" id="PRU01240"/>
    </source>
</evidence>
<dbReference type="Gene3D" id="3.40.50.200">
    <property type="entry name" value="Peptidase S8/S53 domain"/>
    <property type="match status" value="1"/>
</dbReference>
<keyword evidence="6" id="KW-0472">Membrane</keyword>
<sequence>MVLLTAAVASVLAVPAPAQAAAEPDLVRNLQWQISALQLTEVHKRSTGVGMVVAVVDSGVDPLHPDLTGQLLQGPEGANADIDGRGTGLAGLVAGHGHGTLRDQGVLGVAPGAKILPVAFAPVPFENGDADRMATGIELAMNRGAQIICLGRGVAPSERLDFAIEVAVEKGVLVVAADTAPWPASYPGVLSALPADRSGIVRVAAASGRTTGLAVPGVDLMTTDRASGYRIADTSSAAAVLSGAAAVLWAAYPEAKAAQITEALRKSATNREGINSVNLLAALNAGIPKPSPTPSAASAAPKPTGTKALAFNDPLVHSRDWRRWLVVLPLIGFMVALAAWAYYAAKRREAV</sequence>
<keyword evidence="7" id="KW-0732">Signal</keyword>
<proteinExistence type="inferred from homology"/>
<comment type="caution">
    <text evidence="5">Lacks conserved residue(s) required for the propagation of feature annotation.</text>
</comment>
<keyword evidence="2 9" id="KW-0645">Protease</keyword>
<evidence type="ECO:0000256" key="6">
    <source>
        <dbReference type="SAM" id="Phobius"/>
    </source>
</evidence>
<protein>
    <submittedName>
        <fullName evidence="9">Type VII secretion-associated serine protease</fullName>
    </submittedName>
</protein>
<accession>A0A8J3VME3</accession>
<dbReference type="PRINTS" id="PR00723">
    <property type="entry name" value="SUBTILISIN"/>
</dbReference>
<dbReference type="Proteomes" id="UP000612899">
    <property type="component" value="Unassembled WGS sequence"/>
</dbReference>
<dbReference type="PANTHER" id="PTHR43806:SF11">
    <property type="entry name" value="CEREVISIN-RELATED"/>
    <property type="match status" value="1"/>
</dbReference>
<dbReference type="SUPFAM" id="SSF52743">
    <property type="entry name" value="Subtilisin-like"/>
    <property type="match status" value="1"/>
</dbReference>
<feature type="signal peptide" evidence="7">
    <location>
        <begin position="1"/>
        <end position="20"/>
    </location>
</feature>
<gene>
    <name evidence="9" type="ORF">Rhe02_96440</name>
</gene>
<comment type="caution">
    <text evidence="9">The sequence shown here is derived from an EMBL/GenBank/DDBJ whole genome shotgun (WGS) entry which is preliminary data.</text>
</comment>
<evidence type="ECO:0000256" key="1">
    <source>
        <dbReference type="ARBA" id="ARBA00011073"/>
    </source>
</evidence>
<feature type="domain" description="Peptidase S8/S53" evidence="8">
    <location>
        <begin position="49"/>
        <end position="273"/>
    </location>
</feature>